<comment type="caution">
    <text evidence="1">The sequence shown here is derived from an EMBL/GenBank/DDBJ whole genome shotgun (WGS) entry which is preliminary data.</text>
</comment>
<reference evidence="1" key="1">
    <citation type="submission" date="2021-01" db="EMBL/GenBank/DDBJ databases">
        <title>Whole genome shotgun sequence of Rhizocola hellebori NBRC 109834.</title>
        <authorList>
            <person name="Komaki H."/>
            <person name="Tamura T."/>
        </authorList>
    </citation>
    <scope>NUCLEOTIDE SEQUENCE</scope>
    <source>
        <strain evidence="1">NBRC 109834</strain>
    </source>
</reference>
<dbReference type="AlphaFoldDB" id="A0A8J3QKN2"/>
<organism evidence="1 2">
    <name type="scientific">Rhizocola hellebori</name>
    <dbReference type="NCBI Taxonomy" id="1392758"/>
    <lineage>
        <taxon>Bacteria</taxon>
        <taxon>Bacillati</taxon>
        <taxon>Actinomycetota</taxon>
        <taxon>Actinomycetes</taxon>
        <taxon>Micromonosporales</taxon>
        <taxon>Micromonosporaceae</taxon>
        <taxon>Rhizocola</taxon>
    </lineage>
</organism>
<gene>
    <name evidence="1" type="ORF">Rhe02_94290</name>
</gene>
<keyword evidence="2" id="KW-1185">Reference proteome</keyword>
<protein>
    <submittedName>
        <fullName evidence="1">Uncharacterized protein</fullName>
    </submittedName>
</protein>
<evidence type="ECO:0000313" key="2">
    <source>
        <dbReference type="Proteomes" id="UP000612899"/>
    </source>
</evidence>
<dbReference type="Proteomes" id="UP000612899">
    <property type="component" value="Unassembled WGS sequence"/>
</dbReference>
<evidence type="ECO:0000313" key="1">
    <source>
        <dbReference type="EMBL" id="GIH11362.1"/>
    </source>
</evidence>
<proteinExistence type="predicted"/>
<dbReference type="EMBL" id="BONY01000130">
    <property type="protein sequence ID" value="GIH11362.1"/>
    <property type="molecule type" value="Genomic_DNA"/>
</dbReference>
<name>A0A8J3QKN2_9ACTN</name>
<sequence length="184" mass="19508">MGAVAADSALPITLGVIALLSMPAAIAAAICADEVVDSVRQRAEHARESWQEQRTLDRLERAFAPAPPAGPPWANAARVASDVLSSARESVAQFAVQRLNAAGFAPAWLPLPAVPAAELSFEEVVAWLRAVPRQDAEYDEALAAACRCLGISEHLGEVSGLDLEIERLRVEGALTDAGLHLRDK</sequence>
<accession>A0A8J3QKN2</accession>